<comment type="caution">
    <text evidence="1">The sequence shown here is derived from an EMBL/GenBank/DDBJ whole genome shotgun (WGS) entry which is preliminary data.</text>
</comment>
<dbReference type="Proteomes" id="UP001234297">
    <property type="component" value="Chromosome 4"/>
</dbReference>
<keyword evidence="2" id="KW-1185">Reference proteome</keyword>
<protein>
    <submittedName>
        <fullName evidence="1">Uncharacterized protein</fullName>
    </submittedName>
</protein>
<reference evidence="1 2" key="1">
    <citation type="journal article" date="2022" name="Hortic Res">
        <title>A haplotype resolved chromosomal level avocado genome allows analysis of novel avocado genes.</title>
        <authorList>
            <person name="Nath O."/>
            <person name="Fletcher S.J."/>
            <person name="Hayward A."/>
            <person name="Shaw L.M."/>
            <person name="Masouleh A.K."/>
            <person name="Furtado A."/>
            <person name="Henry R.J."/>
            <person name="Mitter N."/>
        </authorList>
    </citation>
    <scope>NUCLEOTIDE SEQUENCE [LARGE SCALE GENOMIC DNA]</scope>
    <source>
        <strain evidence="2">cv. Hass</strain>
    </source>
</reference>
<gene>
    <name evidence="1" type="ORF">MRB53_014821</name>
</gene>
<evidence type="ECO:0000313" key="2">
    <source>
        <dbReference type="Proteomes" id="UP001234297"/>
    </source>
</evidence>
<sequence>MLNIRTRINELKNQTPHVIQANEQHLNALINGMKQDQDRHYELFIVGLTEIKRLSTEYIRAEDAENGEAFNDAFTLNHEDQNRRVQNAHPDNIVKYLRDEIERGAQTFDDLGGEKVGQQATIRTCKRRVKEIKDDLNRLKSDIKNLNQSLEKIEQYTRRLEKEIEDQQLLDLDFDSRRRKYLDWLNQKRLHRHQCCGKDSIIIYHDYGFGAPHGYLASTSSYQVTVEY</sequence>
<accession>A0ACC2KBZ2</accession>
<proteinExistence type="predicted"/>
<evidence type="ECO:0000313" key="1">
    <source>
        <dbReference type="EMBL" id="KAJ8618635.1"/>
    </source>
</evidence>
<name>A0ACC2KBZ2_PERAE</name>
<dbReference type="EMBL" id="CM056812">
    <property type="protein sequence ID" value="KAJ8618635.1"/>
    <property type="molecule type" value="Genomic_DNA"/>
</dbReference>
<organism evidence="1 2">
    <name type="scientific">Persea americana</name>
    <name type="common">Avocado</name>
    <dbReference type="NCBI Taxonomy" id="3435"/>
    <lineage>
        <taxon>Eukaryota</taxon>
        <taxon>Viridiplantae</taxon>
        <taxon>Streptophyta</taxon>
        <taxon>Embryophyta</taxon>
        <taxon>Tracheophyta</taxon>
        <taxon>Spermatophyta</taxon>
        <taxon>Magnoliopsida</taxon>
        <taxon>Magnoliidae</taxon>
        <taxon>Laurales</taxon>
        <taxon>Lauraceae</taxon>
        <taxon>Persea</taxon>
    </lineage>
</organism>